<feature type="transmembrane region" description="Helical" evidence="1">
    <location>
        <begin position="328"/>
        <end position="349"/>
    </location>
</feature>
<gene>
    <name evidence="2" type="ORF">CBF28_02555</name>
</gene>
<feature type="transmembrane region" description="Helical" evidence="1">
    <location>
        <begin position="447"/>
        <end position="473"/>
    </location>
</feature>
<accession>A0A430B834</accession>
<dbReference type="OrthoDB" id="1710898at2"/>
<protein>
    <submittedName>
        <fullName evidence="2">Uncharacterized protein</fullName>
    </submittedName>
</protein>
<feature type="transmembrane region" description="Helical" evidence="1">
    <location>
        <begin position="60"/>
        <end position="81"/>
    </location>
</feature>
<name>A0A430B834_9ENTE</name>
<keyword evidence="1" id="KW-0812">Transmembrane</keyword>
<reference evidence="2 3" key="1">
    <citation type="submission" date="2017-05" db="EMBL/GenBank/DDBJ databases">
        <title>Vagococcus spp. assemblies.</title>
        <authorList>
            <person name="Gulvik C.A."/>
        </authorList>
    </citation>
    <scope>NUCLEOTIDE SEQUENCE [LARGE SCALE GENOMIC DNA]</scope>
    <source>
        <strain evidence="2 3">SS1714</strain>
    </source>
</reference>
<evidence type="ECO:0000313" key="3">
    <source>
        <dbReference type="Proteomes" id="UP000288028"/>
    </source>
</evidence>
<feature type="transmembrane region" description="Helical" evidence="1">
    <location>
        <begin position="20"/>
        <end position="40"/>
    </location>
</feature>
<dbReference type="Proteomes" id="UP000288028">
    <property type="component" value="Unassembled WGS sequence"/>
</dbReference>
<feature type="transmembrane region" description="Helical" evidence="1">
    <location>
        <begin position="198"/>
        <end position="219"/>
    </location>
</feature>
<keyword evidence="3" id="KW-1185">Reference proteome</keyword>
<dbReference type="AlphaFoldDB" id="A0A430B834"/>
<feature type="transmembrane region" description="Helical" evidence="1">
    <location>
        <begin position="508"/>
        <end position="531"/>
    </location>
</feature>
<feature type="transmembrane region" description="Helical" evidence="1">
    <location>
        <begin position="93"/>
        <end position="115"/>
    </location>
</feature>
<keyword evidence="1" id="KW-1133">Transmembrane helix</keyword>
<dbReference type="GeneID" id="95580477"/>
<feature type="transmembrane region" description="Helical" evidence="1">
    <location>
        <begin position="167"/>
        <end position="186"/>
    </location>
</feature>
<keyword evidence="1" id="KW-0472">Membrane</keyword>
<proteinExistence type="predicted"/>
<feature type="transmembrane region" description="Helical" evidence="1">
    <location>
        <begin position="141"/>
        <end position="161"/>
    </location>
</feature>
<organism evidence="2 3">
    <name type="scientific">Vagococcus carniphilus</name>
    <dbReference type="NCBI Taxonomy" id="218144"/>
    <lineage>
        <taxon>Bacteria</taxon>
        <taxon>Bacillati</taxon>
        <taxon>Bacillota</taxon>
        <taxon>Bacilli</taxon>
        <taxon>Lactobacillales</taxon>
        <taxon>Enterococcaceae</taxon>
        <taxon>Vagococcus</taxon>
    </lineage>
</organism>
<feature type="transmembrane region" description="Helical" evidence="1">
    <location>
        <begin position="417"/>
        <end position="435"/>
    </location>
</feature>
<feature type="transmembrane region" description="Helical" evidence="1">
    <location>
        <begin position="361"/>
        <end position="379"/>
    </location>
</feature>
<dbReference type="RefSeq" id="WP_126791606.1">
    <property type="nucleotide sequence ID" value="NZ_CP060720.1"/>
</dbReference>
<sequence>MTEIKQLFYFNWKYRNYKASTFINGLFYFLGRIPFIGKIVPTTMLYREYGLKKGFTAIKLLFSLALSFLLHGIPFIISFFISKGLSDVVGSPITIFFVWLFLFNLIGSCLGELFLSLEKQEIQFIINFRVSKEDYIKRKTILGTVEGVIFSLPGLVIVGLIEKNILLYLLIGIFSLISYSLLWSVVNLHLTLIKRRLLAKLAVCLLVAGLEVGLIYLLIQSNGLFAFQEKFVSWASAFIFLIICLPFFYLYVRFNQFDAFSRQMFASSEIMINYSEKNTKDQEYYLGEGKKMKLEKETNETDLSSLKGSKYINALLFSRFKTSLRKQLIYRIIGITVIMLLISLTFRFIPMSISEAKFEKIVYNFLPIMFFILYILSFGKKVVQTIFVNCDSSMLAYPFYRESKAIVRGFFYRFLKIFYYNGIISLTIYLGLLFFNVLNHQILSTDLLLLFLFVMISLTILFSFHELFIYYILQPFTSDFQVKNPVYKLVDGVFYGIAYMSLQIKTAGVLYALLVSGISIVYFIIGLIVIVKFAPRTFKLKN</sequence>
<feature type="transmembrane region" description="Helical" evidence="1">
    <location>
        <begin position="231"/>
        <end position="252"/>
    </location>
</feature>
<evidence type="ECO:0000313" key="2">
    <source>
        <dbReference type="EMBL" id="RSU16428.1"/>
    </source>
</evidence>
<evidence type="ECO:0000256" key="1">
    <source>
        <dbReference type="SAM" id="Phobius"/>
    </source>
</evidence>
<comment type="caution">
    <text evidence="2">The sequence shown here is derived from an EMBL/GenBank/DDBJ whole genome shotgun (WGS) entry which is preliminary data.</text>
</comment>
<dbReference type="EMBL" id="NGKB01000002">
    <property type="protein sequence ID" value="RSU16428.1"/>
    <property type="molecule type" value="Genomic_DNA"/>
</dbReference>